<evidence type="ECO:0000313" key="2">
    <source>
        <dbReference type="Proteomes" id="UP001642487"/>
    </source>
</evidence>
<reference evidence="1 2" key="1">
    <citation type="submission" date="2024-03" db="EMBL/GenBank/DDBJ databases">
        <authorList>
            <person name="Gkanogiannis A."/>
            <person name="Becerra Lopez-Lavalle L."/>
        </authorList>
    </citation>
    <scope>NUCLEOTIDE SEQUENCE [LARGE SCALE GENOMIC DNA]</scope>
</reference>
<evidence type="ECO:0000313" key="1">
    <source>
        <dbReference type="EMBL" id="CAK9321149.1"/>
    </source>
</evidence>
<accession>A0ABP0YKV6</accession>
<keyword evidence="2" id="KW-1185">Reference proteome</keyword>
<organism evidence="1 2">
    <name type="scientific">Citrullus colocynthis</name>
    <name type="common">colocynth</name>
    <dbReference type="NCBI Taxonomy" id="252529"/>
    <lineage>
        <taxon>Eukaryota</taxon>
        <taxon>Viridiplantae</taxon>
        <taxon>Streptophyta</taxon>
        <taxon>Embryophyta</taxon>
        <taxon>Tracheophyta</taxon>
        <taxon>Spermatophyta</taxon>
        <taxon>Magnoliopsida</taxon>
        <taxon>eudicotyledons</taxon>
        <taxon>Gunneridae</taxon>
        <taxon>Pentapetalae</taxon>
        <taxon>rosids</taxon>
        <taxon>fabids</taxon>
        <taxon>Cucurbitales</taxon>
        <taxon>Cucurbitaceae</taxon>
        <taxon>Benincaseae</taxon>
        <taxon>Citrullus</taxon>
    </lineage>
</organism>
<proteinExistence type="predicted"/>
<protein>
    <submittedName>
        <fullName evidence="1">Uncharacterized protein</fullName>
    </submittedName>
</protein>
<gene>
    <name evidence="1" type="ORF">CITCOLO1_LOCUS13216</name>
</gene>
<sequence>MNDNNDDESIMLGRLKNYATIEFMEGERHNWLAYRCNYETCIWVAQDDGIYLVNVPMNLREFPTPIAIEEELRRQFSINPRLIAFLLPLRALVFFERGSSPSLRILLLSRLFRRQSVQAPRFPSSHSIWALCRFNFEMISSYIIPYLLEGCHFSEGFGRF</sequence>
<dbReference type="EMBL" id="OZ021738">
    <property type="protein sequence ID" value="CAK9321149.1"/>
    <property type="molecule type" value="Genomic_DNA"/>
</dbReference>
<name>A0ABP0YKV6_9ROSI</name>
<dbReference type="Proteomes" id="UP001642487">
    <property type="component" value="Chromosome 4"/>
</dbReference>